<dbReference type="EMBL" id="GBXM01103515">
    <property type="protein sequence ID" value="JAH05062.1"/>
    <property type="molecule type" value="Transcribed_RNA"/>
</dbReference>
<sequence>MSGNSLYFIANVIHNIYLYSWPVGHRWTNTG</sequence>
<name>A0A0E9PL80_ANGAN</name>
<organism evidence="1">
    <name type="scientific">Anguilla anguilla</name>
    <name type="common">European freshwater eel</name>
    <name type="synonym">Muraena anguilla</name>
    <dbReference type="NCBI Taxonomy" id="7936"/>
    <lineage>
        <taxon>Eukaryota</taxon>
        <taxon>Metazoa</taxon>
        <taxon>Chordata</taxon>
        <taxon>Craniata</taxon>
        <taxon>Vertebrata</taxon>
        <taxon>Euteleostomi</taxon>
        <taxon>Actinopterygii</taxon>
        <taxon>Neopterygii</taxon>
        <taxon>Teleostei</taxon>
        <taxon>Anguilliformes</taxon>
        <taxon>Anguillidae</taxon>
        <taxon>Anguilla</taxon>
    </lineage>
</organism>
<accession>A0A0E9PL80</accession>
<protein>
    <submittedName>
        <fullName evidence="1">Uncharacterized protein</fullName>
    </submittedName>
</protein>
<reference evidence="1" key="1">
    <citation type="submission" date="2014-11" db="EMBL/GenBank/DDBJ databases">
        <authorList>
            <person name="Amaro Gonzalez C."/>
        </authorList>
    </citation>
    <scope>NUCLEOTIDE SEQUENCE</scope>
</reference>
<dbReference type="AlphaFoldDB" id="A0A0E9PL80"/>
<proteinExistence type="predicted"/>
<evidence type="ECO:0000313" key="1">
    <source>
        <dbReference type="EMBL" id="JAH05062.1"/>
    </source>
</evidence>
<reference evidence="1" key="2">
    <citation type="journal article" date="2015" name="Fish Shellfish Immunol.">
        <title>Early steps in the European eel (Anguilla anguilla)-Vibrio vulnificus interaction in the gills: Role of the RtxA13 toxin.</title>
        <authorList>
            <person name="Callol A."/>
            <person name="Pajuelo D."/>
            <person name="Ebbesson L."/>
            <person name="Teles M."/>
            <person name="MacKenzie S."/>
            <person name="Amaro C."/>
        </authorList>
    </citation>
    <scope>NUCLEOTIDE SEQUENCE</scope>
</reference>